<dbReference type="AlphaFoldDB" id="A0A7X0VAC9"/>
<sequence>MAVPLLVAVTIGLVWLLSVGAAQVRTVDAARETARAAARGEDEAAAVARGLTVAPPGSRITVATSGDTVTARASGQVDGPGGLFGFLPAVEVHADAVAAVEP</sequence>
<protein>
    <submittedName>
        <fullName evidence="1">Pilus assembly protein</fullName>
    </submittedName>
</protein>
<dbReference type="EMBL" id="JACKXE010000001">
    <property type="protein sequence ID" value="MBB6627629.1"/>
    <property type="molecule type" value="Genomic_DNA"/>
</dbReference>
<dbReference type="InterPro" id="IPR049790">
    <property type="entry name" value="Rv3655c/TadE"/>
</dbReference>
<evidence type="ECO:0000313" key="2">
    <source>
        <dbReference type="Proteomes" id="UP000523955"/>
    </source>
</evidence>
<proteinExistence type="predicted"/>
<reference evidence="1 2" key="1">
    <citation type="submission" date="2020-08" db="EMBL/GenBank/DDBJ databases">
        <authorList>
            <person name="Seo M.-J."/>
        </authorList>
    </citation>
    <scope>NUCLEOTIDE SEQUENCE [LARGE SCALE GENOMIC DNA]</scope>
    <source>
        <strain evidence="1 2">KIGAM211</strain>
    </source>
</reference>
<dbReference type="NCBIfam" id="NF041390">
    <property type="entry name" value="TadE_Rv3655c"/>
    <property type="match status" value="1"/>
</dbReference>
<name>A0A7X0VAC9_9ACTN</name>
<gene>
    <name evidence="1" type="ORF">H5V45_09875</name>
</gene>
<comment type="caution">
    <text evidence="1">The sequence shown here is derived from an EMBL/GenBank/DDBJ whole genome shotgun (WGS) entry which is preliminary data.</text>
</comment>
<dbReference type="Proteomes" id="UP000523955">
    <property type="component" value="Unassembled WGS sequence"/>
</dbReference>
<organism evidence="1 2">
    <name type="scientific">Nocardioides luti</name>
    <dbReference type="NCBI Taxonomy" id="2761101"/>
    <lineage>
        <taxon>Bacteria</taxon>
        <taxon>Bacillati</taxon>
        <taxon>Actinomycetota</taxon>
        <taxon>Actinomycetes</taxon>
        <taxon>Propionibacteriales</taxon>
        <taxon>Nocardioidaceae</taxon>
        <taxon>Nocardioides</taxon>
    </lineage>
</organism>
<evidence type="ECO:0000313" key="1">
    <source>
        <dbReference type="EMBL" id="MBB6627629.1"/>
    </source>
</evidence>
<keyword evidence="2" id="KW-1185">Reference proteome</keyword>
<accession>A0A7X0VAC9</accession>